<evidence type="ECO:0000256" key="1">
    <source>
        <dbReference type="ARBA" id="ARBA00004496"/>
    </source>
</evidence>
<evidence type="ECO:0000313" key="8">
    <source>
        <dbReference type="EMBL" id="VVT48650.1"/>
    </source>
</evidence>
<comment type="similarity">
    <text evidence="2">Belongs to the NAC-alpha family.</text>
</comment>
<feature type="compositionally biased region" description="Acidic residues" evidence="6">
    <location>
        <begin position="12"/>
        <end position="27"/>
    </location>
</feature>
<comment type="subcellular location">
    <subcellularLocation>
        <location evidence="1">Cytoplasm</location>
    </subcellularLocation>
</comment>
<evidence type="ECO:0000256" key="4">
    <source>
        <dbReference type="ARBA" id="ARBA00025035"/>
    </source>
</evidence>
<dbReference type="Proteomes" id="UP000398389">
    <property type="component" value="Unassembled WGS sequence"/>
</dbReference>
<evidence type="ECO:0000256" key="6">
    <source>
        <dbReference type="SAM" id="MobiDB-lite"/>
    </source>
</evidence>
<evidence type="ECO:0000313" key="9">
    <source>
        <dbReference type="Proteomes" id="UP000398389"/>
    </source>
</evidence>
<feature type="region of interest" description="Disordered" evidence="6">
    <location>
        <begin position="1"/>
        <end position="27"/>
    </location>
</feature>
<dbReference type="PROSITE" id="PS51151">
    <property type="entry name" value="NAC_AB"/>
    <property type="match status" value="1"/>
</dbReference>
<organism evidence="8 9">
    <name type="scientific">Magnusiomyces paraingens</name>
    <dbReference type="NCBI Taxonomy" id="2606893"/>
    <lineage>
        <taxon>Eukaryota</taxon>
        <taxon>Fungi</taxon>
        <taxon>Dikarya</taxon>
        <taxon>Ascomycota</taxon>
        <taxon>Saccharomycotina</taxon>
        <taxon>Dipodascomycetes</taxon>
        <taxon>Dipodascales</taxon>
        <taxon>Dipodascaceae</taxon>
        <taxon>Magnusiomyces</taxon>
    </lineage>
</organism>
<dbReference type="GeneID" id="43580703"/>
<dbReference type="AlphaFoldDB" id="A0A5E8BC43"/>
<dbReference type="PANTHER" id="PTHR21713">
    <property type="entry name" value="NASCENT POLYPEPTIDE ASSOCIATED COMPLEX ALPHA SUBUNIT-RELATED"/>
    <property type="match status" value="1"/>
</dbReference>
<evidence type="ECO:0000256" key="2">
    <source>
        <dbReference type="ARBA" id="ARBA00009882"/>
    </source>
</evidence>
<comment type="function">
    <text evidence="4">Component of the nascent polypeptide-associated complex (NAC), a dynamic component of the ribosomal exit tunnel, protecting the emerging polypeptides from interaction with other cytoplasmic proteins to ensure appropriate nascent protein targeting. The NAC complex also promotes mitochondrial protein import by enhancing productive ribosome interactions with the outer mitochondrial membrane and blocks the inappropriate interaction of ribosomes translating non-secretory nascent polypeptides with translocation sites in the membrane of the endoplasmic reticulum. EGD2 may also be involved in transcription regulation.</text>
</comment>
<keyword evidence="9" id="KW-1185">Reference proteome</keyword>
<evidence type="ECO:0000259" key="7">
    <source>
        <dbReference type="PROSITE" id="PS51151"/>
    </source>
</evidence>
<dbReference type="GO" id="GO:0005854">
    <property type="term" value="C:nascent polypeptide-associated complex"/>
    <property type="evidence" value="ECO:0007669"/>
    <property type="project" value="InterPro"/>
</dbReference>
<dbReference type="PIRSF" id="PIRSF015901">
    <property type="entry name" value="NAC_alpha"/>
    <property type="match status" value="1"/>
</dbReference>
<dbReference type="InterPro" id="IPR016641">
    <property type="entry name" value="EGD2/NACA0like"/>
</dbReference>
<dbReference type="CDD" id="cd22054">
    <property type="entry name" value="NAC_NACA"/>
    <property type="match status" value="1"/>
</dbReference>
<dbReference type="EMBL" id="CABVLU010000002">
    <property type="protein sequence ID" value="VVT48650.1"/>
    <property type="molecule type" value="Genomic_DNA"/>
</dbReference>
<protein>
    <recommendedName>
        <fullName evidence="3">Nascent polypeptide-associated complex subunit alpha</fullName>
    </recommendedName>
    <alternativeName>
        <fullName evidence="5">Alpha-NAC</fullName>
    </alternativeName>
</protein>
<dbReference type="SMART" id="SM01407">
    <property type="entry name" value="NAC"/>
    <property type="match status" value="1"/>
</dbReference>
<dbReference type="InterPro" id="IPR038187">
    <property type="entry name" value="NAC_A/B_dom_sf"/>
</dbReference>
<reference evidence="8 9" key="1">
    <citation type="submission" date="2019-09" db="EMBL/GenBank/DDBJ databases">
        <authorList>
            <person name="Brejova B."/>
        </authorList>
    </citation>
    <scope>NUCLEOTIDE SEQUENCE [LARGE SCALE GENOMIC DNA]</scope>
</reference>
<dbReference type="RefSeq" id="XP_031852494.1">
    <property type="nucleotide sequence ID" value="XM_031996603.1"/>
</dbReference>
<feature type="domain" description="NAC-A/B" evidence="7">
    <location>
        <begin position="38"/>
        <end position="102"/>
    </location>
</feature>
<dbReference type="Gene3D" id="2.20.70.30">
    <property type="entry name" value="Nascent polypeptide-associated complex domain"/>
    <property type="match status" value="1"/>
</dbReference>
<dbReference type="InterPro" id="IPR002715">
    <property type="entry name" value="Nas_poly-pep-assoc_cplx_dom"/>
</dbReference>
<sequence length="216" mass="22583">MSKIEEIPTESVPEEVQDAGVESESEEIADGSTVTVYSRAEKKARKALIKLGLKKVEGISRVVLRRGQSINFVIANPEVYRASNSSYIVFGEAKIEDFGALARQASALQAGAANANPADLAAAAKASGLSAEDLEAISKDPASIHADLEAAAAAGGLQKADEDIPEASEEELVEAGLTKDDIEAIKSQTTASNGAILKAFKENNKDVINTIVTLTA</sequence>
<evidence type="ECO:0000256" key="3">
    <source>
        <dbReference type="ARBA" id="ARBA00014437"/>
    </source>
</evidence>
<name>A0A5E8BC43_9ASCO</name>
<gene>
    <name evidence="8" type="ORF">SAPINGB_P001883</name>
</gene>
<evidence type="ECO:0000256" key="5">
    <source>
        <dbReference type="ARBA" id="ARBA00030300"/>
    </source>
</evidence>
<dbReference type="OrthoDB" id="3169036at2759"/>
<dbReference type="Pfam" id="PF01849">
    <property type="entry name" value="NAC"/>
    <property type="match status" value="1"/>
</dbReference>
<accession>A0A5E8BC43</accession>
<proteinExistence type="inferred from homology"/>